<reference evidence="14 15" key="1">
    <citation type="submission" date="2024-08" db="EMBL/GenBank/DDBJ databases">
        <title>Clostridium lapicellarii sp. nov., and Clostridium renhuaiense sp. nov., two species isolated from the mud in a fermentation cellar used for producing sauce-flavour Chinese liquors.</title>
        <authorList>
            <person name="Yang F."/>
            <person name="Wang H."/>
            <person name="Chen L.Q."/>
            <person name="Zhou N."/>
            <person name="Lu J.J."/>
            <person name="Pu X.X."/>
            <person name="Wan B."/>
            <person name="Wang L."/>
            <person name="Liu S.J."/>
        </authorList>
    </citation>
    <scope>NUCLEOTIDE SEQUENCE [LARGE SCALE GENOMIC DNA]</scope>
    <source>
        <strain evidence="14 15">MT-113</strain>
    </source>
</reference>
<evidence type="ECO:0000259" key="13">
    <source>
        <dbReference type="PROSITE" id="PS51656"/>
    </source>
</evidence>
<keyword evidence="11" id="KW-1133">Transmembrane helix</keyword>
<evidence type="ECO:0000256" key="6">
    <source>
        <dbReference type="ARBA" id="ARBA00022982"/>
    </source>
</evidence>
<evidence type="ECO:0000313" key="14">
    <source>
        <dbReference type="EMBL" id="MEY8762251.1"/>
    </source>
</evidence>
<keyword evidence="2 10" id="KW-0004">4Fe-4S</keyword>
<protein>
    <recommendedName>
        <fullName evidence="10">Ion-translocating oxidoreductase complex subunit B</fullName>
        <ecNumber evidence="10">7.-.-.-</ecNumber>
    </recommendedName>
    <alternativeName>
        <fullName evidence="10">Rnf electron transport complex subunit B</fullName>
    </alternativeName>
</protein>
<feature type="domain" description="4Fe-4S" evidence="13">
    <location>
        <begin position="32"/>
        <end position="92"/>
    </location>
</feature>
<evidence type="ECO:0000256" key="4">
    <source>
        <dbReference type="ARBA" id="ARBA00022737"/>
    </source>
</evidence>
<sequence length="286" mass="30040">MNTAIMIVVVLTVIGCIFGLILAYVNKKFAMEVNPLVEKVEDVLPKGQCGGCGFAGCRAYAEAVVEDEKVPPNLCVPGKAAVAEQVAKLTGKSAPAIEPRVAHIRCAGDCTKAVRKYEYKGIKDCVAANLLQGGPKACQYGCLGFGTCVKNCPFGAMAMGSKGLPIIDVDRCTGCGTCVKVCPKQVIGFRLIGSKVMVNCNSKDKGGAVRKNCSVGCLGCGLCMKNCPYDNIKVEDHLARVLDHHVCVEKCSESACLAKCPTGAIKAIVNGTDLQEQSKKEAAANV</sequence>
<evidence type="ECO:0000256" key="10">
    <source>
        <dbReference type="HAMAP-Rule" id="MF_00463"/>
    </source>
</evidence>
<keyword evidence="9 10" id="KW-0472">Membrane</keyword>
<feature type="binding site" evidence="10">
    <location>
        <position position="178"/>
    </location>
    <ligand>
        <name>[4Fe-4S] cluster</name>
        <dbReference type="ChEBI" id="CHEBI:49883"/>
        <label>3</label>
    </ligand>
</feature>
<name>A0ABV4DSN0_9CLOT</name>
<comment type="caution">
    <text evidence="10">Lacks conserved residue(s) required for the propagation of feature annotation.</text>
</comment>
<dbReference type="Gene3D" id="1.10.15.40">
    <property type="entry name" value="Electron transport complex subunit B, putative Fe-S cluster"/>
    <property type="match status" value="1"/>
</dbReference>
<keyword evidence="4 10" id="KW-0677">Repeat</keyword>
<feature type="domain" description="4Fe-4S ferredoxin-type" evidence="12">
    <location>
        <begin position="133"/>
        <end position="162"/>
    </location>
</feature>
<feature type="binding site" evidence="10">
    <location>
        <position position="182"/>
    </location>
    <ligand>
        <name>[4Fe-4S] cluster</name>
        <dbReference type="ChEBI" id="CHEBI:49883"/>
        <label>2</label>
    </ligand>
</feature>
<feature type="binding site" evidence="10">
    <location>
        <position position="175"/>
    </location>
    <ligand>
        <name>[4Fe-4S] cluster</name>
        <dbReference type="ChEBI" id="CHEBI:49883"/>
        <label>3</label>
    </ligand>
</feature>
<gene>
    <name evidence="10 14" type="primary">rnfB</name>
    <name evidence="14" type="ORF">AB8S09_01130</name>
</gene>
<comment type="cofactor">
    <cofactor evidence="10">
        <name>[4Fe-4S] cluster</name>
        <dbReference type="ChEBI" id="CHEBI:49883"/>
    </cofactor>
    <text evidence="10">Binds 3 [4Fe-4S] clusters.</text>
</comment>
<keyword evidence="3 10" id="KW-0479">Metal-binding</keyword>
<dbReference type="PROSITE" id="PS00198">
    <property type="entry name" value="4FE4S_FER_1"/>
    <property type="match status" value="2"/>
</dbReference>
<evidence type="ECO:0000256" key="1">
    <source>
        <dbReference type="ARBA" id="ARBA00022448"/>
    </source>
</evidence>
<keyword evidence="1 10" id="KW-0813">Transport</keyword>
<feature type="domain" description="4Fe-4S ferredoxin-type" evidence="12">
    <location>
        <begin position="163"/>
        <end position="192"/>
    </location>
</feature>
<evidence type="ECO:0000256" key="11">
    <source>
        <dbReference type="SAM" id="Phobius"/>
    </source>
</evidence>
<dbReference type="Proteomes" id="UP001565220">
    <property type="component" value="Unassembled WGS sequence"/>
</dbReference>
<comment type="similarity">
    <text evidence="10">Belongs to the 4Fe4S bacterial-type ferredoxin family. RnfB subfamily.</text>
</comment>
<comment type="function">
    <text evidence="10">Part of a membrane-bound complex that couples electron transfer with translocation of ions across the membrane.</text>
</comment>
<evidence type="ECO:0000256" key="5">
    <source>
        <dbReference type="ARBA" id="ARBA00022967"/>
    </source>
</evidence>
<dbReference type="PROSITE" id="PS51379">
    <property type="entry name" value="4FE4S_FER_2"/>
    <property type="match status" value="4"/>
</dbReference>
<feature type="domain" description="4Fe-4S ferredoxin-type" evidence="12">
    <location>
        <begin position="238"/>
        <end position="271"/>
    </location>
</feature>
<comment type="subcellular location">
    <subcellularLocation>
        <location evidence="10">Cell membrane</location>
    </subcellularLocation>
</comment>
<feature type="region of interest" description="Hydrophobic" evidence="10">
    <location>
        <begin position="1"/>
        <end position="26"/>
    </location>
</feature>
<evidence type="ECO:0000256" key="9">
    <source>
        <dbReference type="ARBA" id="ARBA00023136"/>
    </source>
</evidence>
<dbReference type="EC" id="7.-.-.-" evidence="10"/>
<dbReference type="InterPro" id="IPR017896">
    <property type="entry name" value="4Fe4S_Fe-S-bd"/>
</dbReference>
<keyword evidence="8 10" id="KW-0411">Iron-sulfur</keyword>
<dbReference type="Pfam" id="PF04060">
    <property type="entry name" value="FeS"/>
    <property type="match status" value="1"/>
</dbReference>
<dbReference type="CDD" id="cd10549">
    <property type="entry name" value="MtMvhB_like"/>
    <property type="match status" value="1"/>
</dbReference>
<dbReference type="InterPro" id="IPR010207">
    <property type="entry name" value="Elect_transpt_cplx_RnfB/RsxB"/>
</dbReference>
<dbReference type="EMBL" id="JBGFFE010000001">
    <property type="protein sequence ID" value="MEY8762251.1"/>
    <property type="molecule type" value="Genomic_DNA"/>
</dbReference>
<feature type="binding site" evidence="10">
    <location>
        <position position="138"/>
    </location>
    <ligand>
        <name>[4Fe-4S] cluster</name>
        <dbReference type="ChEBI" id="CHEBI:49883"/>
        <label>2</label>
    </ligand>
</feature>
<dbReference type="Pfam" id="PF13187">
    <property type="entry name" value="Fer4_9"/>
    <property type="match status" value="1"/>
</dbReference>
<dbReference type="SUPFAM" id="SSF54862">
    <property type="entry name" value="4Fe-4S ferredoxins"/>
    <property type="match status" value="1"/>
</dbReference>
<feature type="binding site" evidence="10">
    <location>
        <position position="172"/>
    </location>
    <ligand>
        <name>[4Fe-4S] cluster</name>
        <dbReference type="ChEBI" id="CHEBI:49883"/>
        <label>3</label>
    </ligand>
</feature>
<comment type="subunit">
    <text evidence="10">The complex is composed of six subunits: RnfA, RnfB, RnfC, RnfD, RnfE and RnfG.</text>
</comment>
<dbReference type="HAMAP" id="MF_00463">
    <property type="entry name" value="RsxB_RnfB"/>
    <property type="match status" value="1"/>
</dbReference>
<feature type="binding site" evidence="10">
    <location>
        <position position="49"/>
    </location>
    <ligand>
        <name>[4Fe-4S] cluster</name>
        <dbReference type="ChEBI" id="CHEBI:49883"/>
        <label>1</label>
    </ligand>
</feature>
<feature type="transmembrane region" description="Helical" evidence="11">
    <location>
        <begin position="6"/>
        <end position="25"/>
    </location>
</feature>
<organism evidence="14 15">
    <name type="scientific">Clostridium lapidicellarium</name>
    <dbReference type="NCBI Taxonomy" id="3240931"/>
    <lineage>
        <taxon>Bacteria</taxon>
        <taxon>Bacillati</taxon>
        <taxon>Bacillota</taxon>
        <taxon>Clostridia</taxon>
        <taxon>Eubacteriales</taxon>
        <taxon>Clostridiaceae</taxon>
        <taxon>Clostridium</taxon>
    </lineage>
</organism>
<dbReference type="PROSITE" id="PS51656">
    <property type="entry name" value="4FE4S"/>
    <property type="match status" value="1"/>
</dbReference>
<evidence type="ECO:0000313" key="15">
    <source>
        <dbReference type="Proteomes" id="UP001565220"/>
    </source>
</evidence>
<feature type="binding site" evidence="10">
    <location>
        <position position="142"/>
    </location>
    <ligand>
        <name>[4Fe-4S] cluster</name>
        <dbReference type="ChEBI" id="CHEBI:49883"/>
        <label>2</label>
    </ligand>
</feature>
<dbReference type="Gene3D" id="3.30.70.20">
    <property type="match status" value="2"/>
</dbReference>
<evidence type="ECO:0000256" key="7">
    <source>
        <dbReference type="ARBA" id="ARBA00023004"/>
    </source>
</evidence>
<dbReference type="PRINTS" id="PR01868">
    <property type="entry name" value="ABCEFAMILY"/>
</dbReference>
<proteinExistence type="inferred from homology"/>
<evidence type="ECO:0000259" key="12">
    <source>
        <dbReference type="PROSITE" id="PS51379"/>
    </source>
</evidence>
<feature type="domain" description="4Fe-4S ferredoxin-type" evidence="12">
    <location>
        <begin position="207"/>
        <end position="237"/>
    </location>
</feature>
<dbReference type="PANTHER" id="PTHR43560:SF1">
    <property type="entry name" value="ION-TRANSLOCATING OXIDOREDUCTASE COMPLEX SUBUNIT B"/>
    <property type="match status" value="1"/>
</dbReference>
<dbReference type="PANTHER" id="PTHR43560">
    <property type="entry name" value="ION-TRANSLOCATING OXIDOREDUCTASE COMPLEX SUBUNIT B"/>
    <property type="match status" value="1"/>
</dbReference>
<keyword evidence="6 10" id="KW-0249">Electron transport</keyword>
<evidence type="ECO:0000256" key="8">
    <source>
        <dbReference type="ARBA" id="ARBA00023014"/>
    </source>
</evidence>
<dbReference type="InterPro" id="IPR013283">
    <property type="entry name" value="RLI1"/>
</dbReference>
<keyword evidence="5 10" id="KW-1278">Translocase</keyword>
<accession>A0ABV4DSN0</accession>
<feature type="binding site" evidence="10">
    <location>
        <position position="52"/>
    </location>
    <ligand>
        <name>[4Fe-4S] cluster</name>
        <dbReference type="ChEBI" id="CHEBI:49883"/>
        <label>1</label>
    </ligand>
</feature>
<dbReference type="InterPro" id="IPR007202">
    <property type="entry name" value="4Fe-4S_dom"/>
</dbReference>
<keyword evidence="7 10" id="KW-0408">Iron</keyword>
<feature type="binding site" evidence="10">
    <location>
        <position position="152"/>
    </location>
    <ligand>
        <name>[4Fe-4S] cluster</name>
        <dbReference type="ChEBI" id="CHEBI:49883"/>
        <label>3</label>
    </ligand>
</feature>
<keyword evidence="10" id="KW-1003">Cell membrane</keyword>
<evidence type="ECO:0000256" key="2">
    <source>
        <dbReference type="ARBA" id="ARBA00022485"/>
    </source>
</evidence>
<dbReference type="RefSeq" id="WP_294184029.1">
    <property type="nucleotide sequence ID" value="NZ_JBGFFE010000001.1"/>
</dbReference>
<dbReference type="NCBIfam" id="TIGR01944">
    <property type="entry name" value="rnfB"/>
    <property type="match status" value="1"/>
</dbReference>
<dbReference type="InterPro" id="IPR017900">
    <property type="entry name" value="4Fe4S_Fe_S_CS"/>
</dbReference>
<feature type="binding site" evidence="10">
    <location>
        <position position="75"/>
    </location>
    <ligand>
        <name>[4Fe-4S] cluster</name>
        <dbReference type="ChEBI" id="CHEBI:49883"/>
        <label>1</label>
    </ligand>
</feature>
<feature type="binding site" evidence="10">
    <location>
        <position position="148"/>
    </location>
    <ligand>
        <name>[4Fe-4S] cluster</name>
        <dbReference type="ChEBI" id="CHEBI:49883"/>
        <label>2</label>
    </ligand>
</feature>
<dbReference type="InterPro" id="IPR050395">
    <property type="entry name" value="4Fe4S_Ferredoxin_RnfB"/>
</dbReference>
<evidence type="ECO:0000256" key="3">
    <source>
        <dbReference type="ARBA" id="ARBA00022723"/>
    </source>
</evidence>
<comment type="caution">
    <text evidence="14">The sequence shown here is derived from an EMBL/GenBank/DDBJ whole genome shotgun (WGS) entry which is preliminary data.</text>
</comment>
<keyword evidence="15" id="KW-1185">Reference proteome</keyword>
<feature type="binding site" evidence="10">
    <location>
        <position position="57"/>
    </location>
    <ligand>
        <name>[4Fe-4S] cluster</name>
        <dbReference type="ChEBI" id="CHEBI:49883"/>
        <label>1</label>
    </ligand>
</feature>
<keyword evidence="11" id="KW-0812">Transmembrane</keyword>
<dbReference type="NCBIfam" id="NF005503">
    <property type="entry name" value="PRK07118.1-2"/>
    <property type="match status" value="1"/>
</dbReference>